<dbReference type="SUPFAM" id="SSF46579">
    <property type="entry name" value="Prefoldin"/>
    <property type="match status" value="1"/>
</dbReference>
<name>A0AAV9XZ16_9CRYT</name>
<evidence type="ECO:0000313" key="6">
    <source>
        <dbReference type="Proteomes" id="UP001311799"/>
    </source>
</evidence>
<organism evidence="5 6">
    <name type="scientific">Cryptosporidium xiaoi</name>
    <dbReference type="NCBI Taxonomy" id="659607"/>
    <lineage>
        <taxon>Eukaryota</taxon>
        <taxon>Sar</taxon>
        <taxon>Alveolata</taxon>
        <taxon>Apicomplexa</taxon>
        <taxon>Conoidasida</taxon>
        <taxon>Coccidia</taxon>
        <taxon>Eucoccidiorida</taxon>
        <taxon>Eimeriorina</taxon>
        <taxon>Cryptosporidiidae</taxon>
        <taxon>Cryptosporidium</taxon>
    </lineage>
</organism>
<dbReference type="EMBL" id="JAWDEY010000010">
    <property type="protein sequence ID" value="KAK6589958.1"/>
    <property type="molecule type" value="Genomic_DNA"/>
</dbReference>
<comment type="subunit">
    <text evidence="3">Heterohexamer of two PFD-alpha type and four PFD-beta type subunits.</text>
</comment>
<keyword evidence="4" id="KW-0175">Coiled coil</keyword>
<feature type="coiled-coil region" evidence="4">
    <location>
        <begin position="24"/>
        <end position="55"/>
    </location>
</feature>
<dbReference type="GO" id="GO:0005737">
    <property type="term" value="C:cytoplasm"/>
    <property type="evidence" value="ECO:0007669"/>
    <property type="project" value="TreeGrafter"/>
</dbReference>
<accession>A0AAV9XZ16</accession>
<dbReference type="PANTHER" id="PTHR21100">
    <property type="entry name" value="PREFOLDIN SUBUNIT 4"/>
    <property type="match status" value="1"/>
</dbReference>
<dbReference type="AlphaFoldDB" id="A0AAV9XZ16"/>
<comment type="similarity">
    <text evidence="1 3">Belongs to the prefoldin subunit beta family.</text>
</comment>
<dbReference type="PANTHER" id="PTHR21100:SF9">
    <property type="entry name" value="PREFOLDIN SUBUNIT 4"/>
    <property type="match status" value="1"/>
</dbReference>
<dbReference type="CDD" id="cd23165">
    <property type="entry name" value="Prefoldin_4"/>
    <property type="match status" value="1"/>
</dbReference>
<keyword evidence="6" id="KW-1185">Reference proteome</keyword>
<evidence type="ECO:0000256" key="2">
    <source>
        <dbReference type="ARBA" id="ARBA00023186"/>
    </source>
</evidence>
<evidence type="ECO:0000256" key="1">
    <source>
        <dbReference type="ARBA" id="ARBA00008045"/>
    </source>
</evidence>
<keyword evidence="2 3" id="KW-0143">Chaperone</keyword>
<dbReference type="Proteomes" id="UP001311799">
    <property type="component" value="Unassembled WGS sequence"/>
</dbReference>
<dbReference type="InterPro" id="IPR002777">
    <property type="entry name" value="PFD_beta-like"/>
</dbReference>
<gene>
    <name evidence="5" type="ORF">RS030_192820</name>
</gene>
<proteinExistence type="inferred from homology"/>
<comment type="caution">
    <text evidence="5">The sequence shown here is derived from an EMBL/GenBank/DDBJ whole genome shotgun (WGS) entry which is preliminary data.</text>
</comment>
<evidence type="ECO:0000313" key="5">
    <source>
        <dbReference type="EMBL" id="KAK6589958.1"/>
    </source>
</evidence>
<protein>
    <recommendedName>
        <fullName evidence="3">Prefoldin subunit 4</fullName>
    </recommendedName>
</protein>
<evidence type="ECO:0000256" key="4">
    <source>
        <dbReference type="SAM" id="Coils"/>
    </source>
</evidence>
<comment type="function">
    <text evidence="3">Binds specifically to cytosolic chaperonin (c-CPN) and transfers target proteins to it. Binds to nascent polypeptide chain and promotes folding in an environment in which there are many competing pathways for nonnative proteins.</text>
</comment>
<dbReference type="GO" id="GO:0016272">
    <property type="term" value="C:prefoldin complex"/>
    <property type="evidence" value="ECO:0007669"/>
    <property type="project" value="UniProtKB-UniRule"/>
</dbReference>
<dbReference type="Pfam" id="PF01920">
    <property type="entry name" value="Prefoldin_2"/>
    <property type="match status" value="1"/>
</dbReference>
<dbReference type="InterPro" id="IPR016661">
    <property type="entry name" value="PFDN4"/>
</dbReference>
<evidence type="ECO:0000256" key="3">
    <source>
        <dbReference type="PIRNR" id="PIRNR016477"/>
    </source>
</evidence>
<feature type="coiled-coil region" evidence="4">
    <location>
        <begin position="88"/>
        <end position="115"/>
    </location>
</feature>
<sequence length="128" mass="14737">MTNESNNTSDINMTYDDQKQINRFSSLLGRKNELMSELEKLKESLQTHNDALEEITLCMDPEGLLIRFGESYYNASEEEATERIEQLKIQVQSNIDTLSDELSTVEREMSSLKTSLYLKFGSNINLDE</sequence>
<dbReference type="GO" id="GO:0051082">
    <property type="term" value="F:unfolded protein binding"/>
    <property type="evidence" value="ECO:0007669"/>
    <property type="project" value="InterPro"/>
</dbReference>
<dbReference type="GO" id="GO:0006457">
    <property type="term" value="P:protein folding"/>
    <property type="evidence" value="ECO:0007669"/>
    <property type="project" value="UniProtKB-UniRule"/>
</dbReference>
<reference evidence="5 6" key="1">
    <citation type="submission" date="2023-10" db="EMBL/GenBank/DDBJ databases">
        <title>Comparative genomics analysis reveals potential genetic determinants of host preference in Cryptosporidium xiaoi.</title>
        <authorList>
            <person name="Xiao L."/>
            <person name="Li J."/>
        </authorList>
    </citation>
    <scope>NUCLEOTIDE SEQUENCE [LARGE SCALE GENOMIC DNA]</scope>
    <source>
        <strain evidence="5 6">52996</strain>
    </source>
</reference>
<dbReference type="PIRSF" id="PIRSF016477">
    <property type="entry name" value="Prefoldin_subunit_4"/>
    <property type="match status" value="1"/>
</dbReference>